<feature type="domain" description="Ig-like" evidence="2">
    <location>
        <begin position="30"/>
        <end position="118"/>
    </location>
</feature>
<gene>
    <name evidence="3" type="ORF">WMY93_006640</name>
</gene>
<keyword evidence="1" id="KW-1133">Transmembrane helix</keyword>
<evidence type="ECO:0000259" key="2">
    <source>
        <dbReference type="PROSITE" id="PS50835"/>
    </source>
</evidence>
<proteinExistence type="predicted"/>
<protein>
    <recommendedName>
        <fullName evidence="2">Ig-like domain-containing protein</fullName>
    </recommendedName>
</protein>
<accession>A0AAW0PKQ0</accession>
<dbReference type="CDD" id="cd00096">
    <property type="entry name" value="Ig"/>
    <property type="match status" value="1"/>
</dbReference>
<organism evidence="3 4">
    <name type="scientific">Mugilogobius chulae</name>
    <name type="common">yellowstripe goby</name>
    <dbReference type="NCBI Taxonomy" id="88201"/>
    <lineage>
        <taxon>Eukaryota</taxon>
        <taxon>Metazoa</taxon>
        <taxon>Chordata</taxon>
        <taxon>Craniata</taxon>
        <taxon>Vertebrata</taxon>
        <taxon>Euteleostomi</taxon>
        <taxon>Actinopterygii</taxon>
        <taxon>Neopterygii</taxon>
        <taxon>Teleostei</taxon>
        <taxon>Neoteleostei</taxon>
        <taxon>Acanthomorphata</taxon>
        <taxon>Gobiaria</taxon>
        <taxon>Gobiiformes</taxon>
        <taxon>Gobioidei</taxon>
        <taxon>Gobiidae</taxon>
        <taxon>Gobionellinae</taxon>
        <taxon>Mugilogobius</taxon>
    </lineage>
</organism>
<dbReference type="Gene3D" id="2.60.40.10">
    <property type="entry name" value="Immunoglobulins"/>
    <property type="match status" value="1"/>
</dbReference>
<dbReference type="PROSITE" id="PS50835">
    <property type="entry name" value="IG_LIKE"/>
    <property type="match status" value="1"/>
</dbReference>
<dbReference type="InterPro" id="IPR007110">
    <property type="entry name" value="Ig-like_dom"/>
</dbReference>
<dbReference type="EMBL" id="JBBPFD010000004">
    <property type="protein sequence ID" value="KAK7930245.1"/>
    <property type="molecule type" value="Genomic_DNA"/>
</dbReference>
<evidence type="ECO:0000313" key="4">
    <source>
        <dbReference type="Proteomes" id="UP001460270"/>
    </source>
</evidence>
<keyword evidence="1" id="KW-0812">Transmembrane</keyword>
<feature type="transmembrane region" description="Helical" evidence="1">
    <location>
        <begin position="135"/>
        <end position="161"/>
    </location>
</feature>
<dbReference type="SUPFAM" id="SSF48726">
    <property type="entry name" value="Immunoglobulin"/>
    <property type="match status" value="1"/>
</dbReference>
<keyword evidence="4" id="KW-1185">Reference proteome</keyword>
<dbReference type="InterPro" id="IPR036179">
    <property type="entry name" value="Ig-like_dom_sf"/>
</dbReference>
<dbReference type="Proteomes" id="UP001460270">
    <property type="component" value="Unassembled WGS sequence"/>
</dbReference>
<keyword evidence="1" id="KW-0472">Membrane</keyword>
<evidence type="ECO:0000256" key="1">
    <source>
        <dbReference type="SAM" id="Phobius"/>
    </source>
</evidence>
<evidence type="ECO:0000313" key="3">
    <source>
        <dbReference type="EMBL" id="KAK7930245.1"/>
    </source>
</evidence>
<dbReference type="AlphaFoldDB" id="A0AAW0PKQ0"/>
<dbReference type="InterPro" id="IPR013783">
    <property type="entry name" value="Ig-like_fold"/>
</dbReference>
<reference evidence="4" key="1">
    <citation type="submission" date="2024-04" db="EMBL/GenBank/DDBJ databases">
        <title>Salinicola lusitanus LLJ914,a marine bacterium isolated from the Okinawa Trough.</title>
        <authorList>
            <person name="Li J."/>
        </authorList>
    </citation>
    <scope>NUCLEOTIDE SEQUENCE [LARGE SCALE GENOMIC DNA]</scope>
</reference>
<name>A0AAW0PKQ0_9GOBI</name>
<comment type="caution">
    <text evidence="3">The sequence shown here is derived from an EMBL/GenBank/DDBJ whole genome shotgun (WGS) entry which is preliminary data.</text>
</comment>
<sequence>MGWIQCRADNGGQIAHSRWELFQVVPVEGPVTLHYDYDTGPNYAVVGVRLYCQASKGSHVKFEWFLNKTLLPHVPGRFYRVVDEPPERSILLLAVDRSSAGTYHCEVSDNFDNTTTVRSRRKYLDKEVLNRLPDLVVAVVFGCFTLIIVLVCICCGIGFVYRPRTSDVKPLVGTEMRKMRAAYEEDLGFSDYTEDTGDLKEATIDQFDQASVESVDDWTWLKTKKTNALEQEEDEPVLLL</sequence>